<dbReference type="EMBL" id="JFFI01000268">
    <property type="protein sequence ID" value="KXH68606.1"/>
    <property type="molecule type" value="Genomic_DNA"/>
</dbReference>
<evidence type="ECO:0000313" key="1">
    <source>
        <dbReference type="EMBL" id="KXH68606.1"/>
    </source>
</evidence>
<reference evidence="1 2" key="1">
    <citation type="submission" date="2014-02" db="EMBL/GenBank/DDBJ databases">
        <title>The genome sequence of Colletotrichum salicis CBS 607.94.</title>
        <authorList>
            <person name="Baroncelli R."/>
            <person name="Thon M.R."/>
        </authorList>
    </citation>
    <scope>NUCLEOTIDE SEQUENCE [LARGE SCALE GENOMIC DNA]</scope>
    <source>
        <strain evidence="1 2">CBS 607.94</strain>
    </source>
</reference>
<proteinExistence type="predicted"/>
<comment type="caution">
    <text evidence="1">The sequence shown here is derived from an EMBL/GenBank/DDBJ whole genome shotgun (WGS) entry which is preliminary data.</text>
</comment>
<evidence type="ECO:0000313" key="2">
    <source>
        <dbReference type="Proteomes" id="UP000070121"/>
    </source>
</evidence>
<dbReference type="OrthoDB" id="192702at2759"/>
<dbReference type="AlphaFoldDB" id="A0A135V7F2"/>
<sequence>MVSEIHVISKQDLSKHETVAVDLALPQLGVSSIRVRTSLIGITSNNLSYAKLGDMLQWWNTWPVPLDAPTPYNDRTEWGIVPAWGFARVLESNIEGIPAKSLLYGYWPTSSHPVDLSLVPSEPKGHFREISEHRQGLGSIYNRYNLVDESAQSEEYRAWFANVSPIWNCGYVMNRFTFATDFKPVHPLGAGAGEWTEKDADLSSAVVVNLSASSRTGRSFSWNQARDRKSGGGPLAILQATSAPESLKAGPKATFEIKTVNYNELATKDIIDWIAKFQPKRVVVADFGGRPKATEEFREAIKSTLPESTVFTNVQVGGEPKIMAPDEALKAMEIFKKWGLVQLNTTGIVDAGIATEGADKYFDGAESTFRKFLEDGSVADLELVWGSGIGGTNGIEKAWENIIQGTLSPQKAWVYRLE</sequence>
<dbReference type="STRING" id="1209931.A0A135V7F2"/>
<dbReference type="InterPro" id="IPR021276">
    <property type="entry name" value="DUF2855"/>
</dbReference>
<keyword evidence="2" id="KW-1185">Reference proteome</keyword>
<gene>
    <name evidence="1" type="ORF">CSAL01_05966</name>
</gene>
<dbReference type="Proteomes" id="UP000070121">
    <property type="component" value="Unassembled WGS sequence"/>
</dbReference>
<protein>
    <submittedName>
        <fullName evidence="1">Uncharacterized protein</fullName>
    </submittedName>
</protein>
<organism evidence="1 2">
    <name type="scientific">Colletotrichum salicis</name>
    <dbReference type="NCBI Taxonomy" id="1209931"/>
    <lineage>
        <taxon>Eukaryota</taxon>
        <taxon>Fungi</taxon>
        <taxon>Dikarya</taxon>
        <taxon>Ascomycota</taxon>
        <taxon>Pezizomycotina</taxon>
        <taxon>Sordariomycetes</taxon>
        <taxon>Hypocreomycetidae</taxon>
        <taxon>Glomerellales</taxon>
        <taxon>Glomerellaceae</taxon>
        <taxon>Colletotrichum</taxon>
        <taxon>Colletotrichum acutatum species complex</taxon>
    </lineage>
</organism>
<name>A0A135V7F2_9PEZI</name>
<accession>A0A135V7F2</accession>
<dbReference type="Pfam" id="PF11017">
    <property type="entry name" value="DUF2855"/>
    <property type="match status" value="1"/>
</dbReference>